<evidence type="ECO:0000256" key="5">
    <source>
        <dbReference type="PIRSR" id="PIRSR602401-1"/>
    </source>
</evidence>
<evidence type="ECO:0008006" key="9">
    <source>
        <dbReference type="Google" id="ProtNLM"/>
    </source>
</evidence>
<keyword evidence="4 5" id="KW-0408">Iron</keyword>
<dbReference type="AlphaFoldDB" id="A0A2N3N7T9"/>
<dbReference type="Gene3D" id="1.10.630.10">
    <property type="entry name" value="Cytochrome P450"/>
    <property type="match status" value="1"/>
</dbReference>
<comment type="similarity">
    <text evidence="6">Belongs to the cytochrome P450 family.</text>
</comment>
<dbReference type="Proteomes" id="UP000233524">
    <property type="component" value="Unassembled WGS sequence"/>
</dbReference>
<dbReference type="InterPro" id="IPR017972">
    <property type="entry name" value="Cyt_P450_CS"/>
</dbReference>
<name>A0A2N3N7T9_9PEZI</name>
<dbReference type="STRING" id="41688.A0A2N3N7T9"/>
<dbReference type="PANTHER" id="PTHR24305:SF152">
    <property type="entry name" value="P450, PUTATIVE (EUROFUNG)-RELATED"/>
    <property type="match status" value="1"/>
</dbReference>
<keyword evidence="6" id="KW-0560">Oxidoreductase</keyword>
<dbReference type="SUPFAM" id="SSF48264">
    <property type="entry name" value="Cytochrome P450"/>
    <property type="match status" value="1"/>
</dbReference>
<dbReference type="GO" id="GO:0004497">
    <property type="term" value="F:monooxygenase activity"/>
    <property type="evidence" value="ECO:0007669"/>
    <property type="project" value="UniProtKB-KW"/>
</dbReference>
<dbReference type="VEuPathDB" id="FungiDB:jhhlp_004895"/>
<dbReference type="OrthoDB" id="3945418at2759"/>
<gene>
    <name evidence="7" type="ORF">jhhlp_004895</name>
</gene>
<dbReference type="GO" id="GO:0016705">
    <property type="term" value="F:oxidoreductase activity, acting on paired donors, with incorporation or reduction of molecular oxygen"/>
    <property type="evidence" value="ECO:0007669"/>
    <property type="project" value="InterPro"/>
</dbReference>
<proteinExistence type="inferred from homology"/>
<evidence type="ECO:0000313" key="8">
    <source>
        <dbReference type="Proteomes" id="UP000233524"/>
    </source>
</evidence>
<reference evidence="7 8" key="1">
    <citation type="journal article" date="2017" name="G3 (Bethesda)">
        <title>First Draft Genome Sequence of the Pathogenic Fungus Lomentospora prolificans (Formerly Scedosporium prolificans).</title>
        <authorList>
            <person name="Luo R."/>
            <person name="Zimin A."/>
            <person name="Workman R."/>
            <person name="Fan Y."/>
            <person name="Pertea G."/>
            <person name="Grossman N."/>
            <person name="Wear M.P."/>
            <person name="Jia B."/>
            <person name="Miller H."/>
            <person name="Casadevall A."/>
            <person name="Timp W."/>
            <person name="Zhang S.X."/>
            <person name="Salzberg S.L."/>
        </authorList>
    </citation>
    <scope>NUCLEOTIDE SEQUENCE [LARGE SCALE GENOMIC DNA]</scope>
    <source>
        <strain evidence="7 8">JHH-5317</strain>
    </source>
</reference>
<dbReference type="InParanoid" id="A0A2N3N7T9"/>
<dbReference type="GO" id="GO:0005506">
    <property type="term" value="F:iron ion binding"/>
    <property type="evidence" value="ECO:0007669"/>
    <property type="project" value="InterPro"/>
</dbReference>
<organism evidence="7 8">
    <name type="scientific">Lomentospora prolificans</name>
    <dbReference type="NCBI Taxonomy" id="41688"/>
    <lineage>
        <taxon>Eukaryota</taxon>
        <taxon>Fungi</taxon>
        <taxon>Dikarya</taxon>
        <taxon>Ascomycota</taxon>
        <taxon>Pezizomycotina</taxon>
        <taxon>Sordariomycetes</taxon>
        <taxon>Hypocreomycetidae</taxon>
        <taxon>Microascales</taxon>
        <taxon>Microascaceae</taxon>
        <taxon>Lomentospora</taxon>
    </lineage>
</organism>
<dbReference type="InterPro" id="IPR001128">
    <property type="entry name" value="Cyt_P450"/>
</dbReference>
<evidence type="ECO:0000313" key="7">
    <source>
        <dbReference type="EMBL" id="PKS08510.1"/>
    </source>
</evidence>
<dbReference type="InterPro" id="IPR002401">
    <property type="entry name" value="Cyt_P450_E_grp-I"/>
</dbReference>
<dbReference type="PROSITE" id="PS00086">
    <property type="entry name" value="CYTOCHROME_P450"/>
    <property type="match status" value="1"/>
</dbReference>
<dbReference type="InterPro" id="IPR050121">
    <property type="entry name" value="Cytochrome_P450_monoxygenase"/>
</dbReference>
<dbReference type="InterPro" id="IPR036396">
    <property type="entry name" value="Cyt_P450_sf"/>
</dbReference>
<keyword evidence="8" id="KW-1185">Reference proteome</keyword>
<evidence type="ECO:0000256" key="1">
    <source>
        <dbReference type="ARBA" id="ARBA00001971"/>
    </source>
</evidence>
<accession>A0A2N3N7T9</accession>
<sequence>MLLFNLSPPGDWAWAGYAASALVLWPVTVAVYRRYFHPLANVPGPFLPSVTRLYLWYHNIIKDGTYYKRIEEMHQKYGPIVRVAPNEIHLSDPEDYDVIYSVGSKFYKAASFYGALGVYVMFSVESNEDHRRLRAPMSHFFSRRAVFDLEALVQAKVRKLCRRMHEALDAGKPVDLRAGTRAISIDVMTEYAFDDCWDHLDDPDFCSWFSEAVRDTGVMWWTFQQFPALLKPMQAMPEDWARKMSPAMNGWMNCVVRAREYVMKVKEQFDAGLKPSRRTIFHEILDSEVADTVDYGVPTVEYLAGEALSFSTAAADTTGNAMEMAIYHVVTNPDIYERLRAELVEAFPDADQELSYATLEKLPYLTGVVKEGQRLSFGVIGRLARTTPEGGAVFHGHFIPAGTTVAMSSWMMHRNPDVYPNPDTFDPTRWLDPVQARAGEKCLVPFSKGSRMCIGQNLAMAEVYLTIGTLFRRFDNLVAYDVGPEDMTYVDYFTAFHPKGSRPFKVAARGQVN</sequence>
<evidence type="ECO:0000256" key="2">
    <source>
        <dbReference type="ARBA" id="ARBA00022617"/>
    </source>
</evidence>
<comment type="cofactor">
    <cofactor evidence="1 5">
        <name>heme</name>
        <dbReference type="ChEBI" id="CHEBI:30413"/>
    </cofactor>
</comment>
<dbReference type="EMBL" id="NLAX01000095">
    <property type="protein sequence ID" value="PKS08510.1"/>
    <property type="molecule type" value="Genomic_DNA"/>
</dbReference>
<dbReference type="PRINTS" id="PR00385">
    <property type="entry name" value="P450"/>
</dbReference>
<keyword evidence="2 5" id="KW-0349">Heme</keyword>
<evidence type="ECO:0000256" key="4">
    <source>
        <dbReference type="ARBA" id="ARBA00023004"/>
    </source>
</evidence>
<keyword evidence="3 5" id="KW-0479">Metal-binding</keyword>
<dbReference type="PRINTS" id="PR00463">
    <property type="entry name" value="EP450I"/>
</dbReference>
<protein>
    <recommendedName>
        <fullName evidence="9">Cytochrome P450</fullName>
    </recommendedName>
</protein>
<comment type="caution">
    <text evidence="7">The sequence shown here is derived from an EMBL/GenBank/DDBJ whole genome shotgun (WGS) entry which is preliminary data.</text>
</comment>
<evidence type="ECO:0000256" key="3">
    <source>
        <dbReference type="ARBA" id="ARBA00022723"/>
    </source>
</evidence>
<keyword evidence="6" id="KW-0503">Monooxygenase</keyword>
<feature type="binding site" description="axial binding residue" evidence="5">
    <location>
        <position position="453"/>
    </location>
    <ligand>
        <name>heme</name>
        <dbReference type="ChEBI" id="CHEBI:30413"/>
    </ligand>
    <ligandPart>
        <name>Fe</name>
        <dbReference type="ChEBI" id="CHEBI:18248"/>
    </ligandPart>
</feature>
<dbReference type="GO" id="GO:0020037">
    <property type="term" value="F:heme binding"/>
    <property type="evidence" value="ECO:0007669"/>
    <property type="project" value="InterPro"/>
</dbReference>
<evidence type="ECO:0000256" key="6">
    <source>
        <dbReference type="RuleBase" id="RU000461"/>
    </source>
</evidence>
<dbReference type="PANTHER" id="PTHR24305">
    <property type="entry name" value="CYTOCHROME P450"/>
    <property type="match status" value="1"/>
</dbReference>
<dbReference type="Pfam" id="PF00067">
    <property type="entry name" value="p450"/>
    <property type="match status" value="1"/>
</dbReference>
<dbReference type="CDD" id="cd11062">
    <property type="entry name" value="CYP58-like"/>
    <property type="match status" value="1"/>
</dbReference>